<gene>
    <name evidence="6" type="ORF">DI609_07655</name>
</gene>
<evidence type="ECO:0000259" key="5">
    <source>
        <dbReference type="Pfam" id="PF25836"/>
    </source>
</evidence>
<reference evidence="6 7" key="1">
    <citation type="submission" date="2017-11" db="EMBL/GenBank/DDBJ databases">
        <title>Infants hospitalized years apart are colonized by the same room-sourced microbial strains.</title>
        <authorList>
            <person name="Brooks B."/>
            <person name="Olm M.R."/>
            <person name="Firek B.A."/>
            <person name="Baker R."/>
            <person name="Thomas B.C."/>
            <person name="Morowitz M.J."/>
            <person name="Banfield J.F."/>
        </authorList>
    </citation>
    <scope>NUCLEOTIDE SEQUENCE [LARGE SCALE GENOMIC DNA]</scope>
    <source>
        <strain evidence="6">S2_012_000_R3_87</strain>
    </source>
</reference>
<dbReference type="InterPro" id="IPR058693">
    <property type="entry name" value="Fn3_SaeA_3rd"/>
</dbReference>
<evidence type="ECO:0000259" key="2">
    <source>
        <dbReference type="Pfam" id="PF25832"/>
    </source>
</evidence>
<evidence type="ECO:0000313" key="7">
    <source>
        <dbReference type="Proteomes" id="UP000249451"/>
    </source>
</evidence>
<evidence type="ECO:0000259" key="4">
    <source>
        <dbReference type="Pfam" id="PF25835"/>
    </source>
</evidence>
<proteinExistence type="predicted"/>
<feature type="domain" description="SaeA fifth Fn3-like" evidence="5">
    <location>
        <begin position="614"/>
        <end position="679"/>
    </location>
</feature>
<dbReference type="Pfam" id="PF25835">
    <property type="entry name" value="Fn3_SaeA_5th"/>
    <property type="match status" value="1"/>
</dbReference>
<protein>
    <submittedName>
        <fullName evidence="6">Uncharacterized protein</fullName>
    </submittedName>
</protein>
<sequence>MTHSSKFTIKDIPMSQLKPLHDLQQVSADDVRASVSAPFRQFADQIAAAFNGQSVDVPDQRAEALNEQAAKAAQQSVSRHSLEDQPSAPQHSDSSAGPEEASSEPKAPALDLAAEWERIRLAKAQKTQVNEADYINIPGFKIDAKYEFREQPGWVPPGIKFEVEVPAKEEAEDSAEDVGYGAEPEPQPEDNDQRHPVRLWWPELEHAPNELVIYRVVGADSVMNPTPEDGEDLVFTQGTAYRDHNPGEQGLRHYAVWAYKGKGLEEVINSQPYFMGETAVVFPPTNVQVSTIKGAIQVSWDLLHGHESALVYACRDTEKDVLSPRFEQAVDSSGLKATIPVQEAGQTMVISLLGQAQFRDATEQSPDVVAVQRTVKMASELEKMELTRCEGRRDGGEDKIEMDWYSPKTGEVKIYLTPNPPQAELRTAAVPKTYVESALASAIAESRGTTEPGSFQTANVPWPSDWYEIYVTPVNFNDADAWVGESKVLQRVQSIEEDQYRLIERVDSQLITFDWPQGATAVEYTTSEGVDQVREEDYDLQGGIRLRLKPHGETVTLQPYAVFAGKRTVGDKLEITYEGLRPVTYDIIYDFMQGTADVFVWSLGNGDKREFTCQMVYRPDRLPLYPEDGQVLTGIKDGVQQTTFTFYELAGEPMAHAKFTVDLREHINRGGYIRLFAVESADSGYDSSFTGFGNEDLYSNFAGGESDSSSNLSALDKAVVVEKDVANKLHFAPQDYSQNQQYSEDYAEQYNEQYYQGGQ</sequence>
<feature type="domain" description="SaeA fourth Fn3-like" evidence="4">
    <location>
        <begin position="499"/>
        <end position="574"/>
    </location>
</feature>
<feature type="compositionally biased region" description="Low complexity" evidence="1">
    <location>
        <begin position="65"/>
        <end position="75"/>
    </location>
</feature>
<feature type="domain" description="SaeA third Fn3-like" evidence="3">
    <location>
        <begin position="393"/>
        <end position="486"/>
    </location>
</feature>
<feature type="compositionally biased region" description="Low complexity" evidence="1">
    <location>
        <begin position="94"/>
        <end position="107"/>
    </location>
</feature>
<dbReference type="InterPro" id="IPR058691">
    <property type="entry name" value="Fn3_SaeA_1st"/>
</dbReference>
<accession>A0A2W5CXY3</accession>
<organism evidence="6 7">
    <name type="scientific">Corynebacterium urealyticum</name>
    <dbReference type="NCBI Taxonomy" id="43771"/>
    <lineage>
        <taxon>Bacteria</taxon>
        <taxon>Bacillati</taxon>
        <taxon>Actinomycetota</taxon>
        <taxon>Actinomycetes</taxon>
        <taxon>Mycobacteriales</taxon>
        <taxon>Corynebacteriaceae</taxon>
        <taxon>Corynebacterium</taxon>
    </lineage>
</organism>
<feature type="domain" description="SaeA first Fn3-like" evidence="2">
    <location>
        <begin position="192"/>
        <end position="279"/>
    </location>
</feature>
<dbReference type="Pfam" id="PF25832">
    <property type="entry name" value="Fn3_SaeA_2nd"/>
    <property type="match status" value="1"/>
</dbReference>
<dbReference type="InterPro" id="IPR058696">
    <property type="entry name" value="Fn3_SaeA_5th"/>
</dbReference>
<dbReference type="InterPro" id="IPR058694">
    <property type="entry name" value="Fn3_SaeA_4th"/>
</dbReference>
<dbReference type="Proteomes" id="UP000249451">
    <property type="component" value="Unassembled WGS sequence"/>
</dbReference>
<name>A0A2W5CXY3_9CORY</name>
<dbReference type="Pfam" id="PF25834">
    <property type="entry name" value="Fn3_SaeA_4th"/>
    <property type="match status" value="1"/>
</dbReference>
<dbReference type="EMBL" id="QFNY01000174">
    <property type="protein sequence ID" value="PZO99751.1"/>
    <property type="molecule type" value="Genomic_DNA"/>
</dbReference>
<comment type="caution">
    <text evidence="6">The sequence shown here is derived from an EMBL/GenBank/DDBJ whole genome shotgun (WGS) entry which is preliminary data.</text>
</comment>
<evidence type="ECO:0000259" key="3">
    <source>
        <dbReference type="Pfam" id="PF25834"/>
    </source>
</evidence>
<evidence type="ECO:0000256" key="1">
    <source>
        <dbReference type="SAM" id="MobiDB-lite"/>
    </source>
</evidence>
<feature type="region of interest" description="Disordered" evidence="1">
    <location>
        <begin position="59"/>
        <end position="107"/>
    </location>
</feature>
<feature type="region of interest" description="Disordered" evidence="1">
    <location>
        <begin position="167"/>
        <end position="193"/>
    </location>
</feature>
<evidence type="ECO:0000313" key="6">
    <source>
        <dbReference type="EMBL" id="PZO99751.1"/>
    </source>
</evidence>
<dbReference type="AlphaFoldDB" id="A0A2W5CXY3"/>
<dbReference type="Pfam" id="PF25836">
    <property type="entry name" value="Fn3_SaeA_6th"/>
    <property type="match status" value="1"/>
</dbReference>